<dbReference type="AlphaFoldDB" id="A0A1G7Y9R0"/>
<dbReference type="Proteomes" id="UP000199706">
    <property type="component" value="Unassembled WGS sequence"/>
</dbReference>
<dbReference type="EMBL" id="FNCJ01000006">
    <property type="protein sequence ID" value="SDG93182.1"/>
    <property type="molecule type" value="Genomic_DNA"/>
</dbReference>
<organism evidence="2 3">
    <name type="scientific">Paraburkholderia phenazinium</name>
    <dbReference type="NCBI Taxonomy" id="60549"/>
    <lineage>
        <taxon>Bacteria</taxon>
        <taxon>Pseudomonadati</taxon>
        <taxon>Pseudomonadota</taxon>
        <taxon>Betaproteobacteria</taxon>
        <taxon>Burkholderiales</taxon>
        <taxon>Burkholderiaceae</taxon>
        <taxon>Paraburkholderia</taxon>
    </lineage>
</organism>
<dbReference type="InterPro" id="IPR041657">
    <property type="entry name" value="HTH_17"/>
</dbReference>
<protein>
    <submittedName>
        <fullName evidence="2">DNA binding domain-containing protein, excisionase family</fullName>
    </submittedName>
</protein>
<feature type="domain" description="Helix-turn-helix" evidence="1">
    <location>
        <begin position="11"/>
        <end position="56"/>
    </location>
</feature>
<evidence type="ECO:0000313" key="2">
    <source>
        <dbReference type="EMBL" id="SDG93182.1"/>
    </source>
</evidence>
<sequence length="130" mass="14279">MTTAHPIAQTLLRTRDVAALLNWSRTHVRALAVSGRIPSTLDGQGRVFRSEDVSAYDAQRQQDDRDLMTLHEAAVLLGYANASSVTHLVERGVLVARPYRKAAKRVARADVEALLASRSGPVRRGPTPKR</sequence>
<evidence type="ECO:0000259" key="1">
    <source>
        <dbReference type="Pfam" id="PF12728"/>
    </source>
</evidence>
<name>A0A1G7Y9R0_9BURK</name>
<accession>A0A1G7Y9R0</accession>
<proteinExistence type="predicted"/>
<gene>
    <name evidence="2" type="ORF">SAMN05216466_10697</name>
</gene>
<reference evidence="2 3" key="1">
    <citation type="submission" date="2016-10" db="EMBL/GenBank/DDBJ databases">
        <authorList>
            <person name="de Groot N.N."/>
        </authorList>
    </citation>
    <scope>NUCLEOTIDE SEQUENCE [LARGE SCALE GENOMIC DNA]</scope>
    <source>
        <strain evidence="2 3">LMG 2247</strain>
    </source>
</reference>
<dbReference type="RefSeq" id="WP_090685383.1">
    <property type="nucleotide sequence ID" value="NZ_FNCJ01000006.1"/>
</dbReference>
<evidence type="ECO:0000313" key="3">
    <source>
        <dbReference type="Proteomes" id="UP000199706"/>
    </source>
</evidence>
<dbReference type="Pfam" id="PF12728">
    <property type="entry name" value="HTH_17"/>
    <property type="match status" value="1"/>
</dbReference>